<dbReference type="AlphaFoldDB" id="A0A6J4MZ81"/>
<evidence type="ECO:0000256" key="5">
    <source>
        <dbReference type="ARBA" id="ARBA00022967"/>
    </source>
</evidence>
<dbReference type="FunFam" id="3.40.50.300:FF:000042">
    <property type="entry name" value="Maltose/maltodextrin ABC transporter, ATP-binding protein"/>
    <property type="match status" value="1"/>
</dbReference>
<dbReference type="GO" id="GO:0016887">
    <property type="term" value="F:ATP hydrolysis activity"/>
    <property type="evidence" value="ECO:0007669"/>
    <property type="project" value="InterPro"/>
</dbReference>
<evidence type="ECO:0000256" key="4">
    <source>
        <dbReference type="ARBA" id="ARBA00022840"/>
    </source>
</evidence>
<evidence type="ECO:0000256" key="3">
    <source>
        <dbReference type="ARBA" id="ARBA00022741"/>
    </source>
</evidence>
<keyword evidence="6" id="KW-0472">Membrane</keyword>
<dbReference type="GO" id="GO:0005524">
    <property type="term" value="F:ATP binding"/>
    <property type="evidence" value="ECO:0007669"/>
    <property type="project" value="UniProtKB-KW"/>
</dbReference>
<dbReference type="InterPro" id="IPR003593">
    <property type="entry name" value="AAA+_ATPase"/>
</dbReference>
<dbReference type="Pfam" id="PF00005">
    <property type="entry name" value="ABC_tran"/>
    <property type="match status" value="1"/>
</dbReference>
<dbReference type="PANTHER" id="PTHR43875">
    <property type="entry name" value="MALTODEXTRIN IMPORT ATP-BINDING PROTEIN MSMX"/>
    <property type="match status" value="1"/>
</dbReference>
<evidence type="ECO:0000256" key="6">
    <source>
        <dbReference type="ARBA" id="ARBA00023136"/>
    </source>
</evidence>
<dbReference type="GO" id="GO:0055052">
    <property type="term" value="C:ATP-binding cassette (ABC) transporter complex, substrate-binding subunit-containing"/>
    <property type="evidence" value="ECO:0007669"/>
    <property type="project" value="TreeGrafter"/>
</dbReference>
<dbReference type="InterPro" id="IPR027417">
    <property type="entry name" value="P-loop_NTPase"/>
</dbReference>
<accession>A0A6J4MZ81</accession>
<dbReference type="InterPro" id="IPR003439">
    <property type="entry name" value="ABC_transporter-like_ATP-bd"/>
</dbReference>
<dbReference type="InterPro" id="IPR008995">
    <property type="entry name" value="Mo/tungstate-bd_C_term_dom"/>
</dbReference>
<keyword evidence="4 8" id="KW-0067">ATP-binding</keyword>
<evidence type="ECO:0000256" key="2">
    <source>
        <dbReference type="ARBA" id="ARBA00022475"/>
    </source>
</evidence>
<dbReference type="PROSITE" id="PS00211">
    <property type="entry name" value="ABC_TRANSPORTER_1"/>
    <property type="match status" value="1"/>
</dbReference>
<name>A0A6J4MZ81_9ACTN</name>
<evidence type="ECO:0000259" key="7">
    <source>
        <dbReference type="PROSITE" id="PS50893"/>
    </source>
</evidence>
<organism evidence="8">
    <name type="scientific">uncultured Nocardioidaceae bacterium</name>
    <dbReference type="NCBI Taxonomy" id="253824"/>
    <lineage>
        <taxon>Bacteria</taxon>
        <taxon>Bacillati</taxon>
        <taxon>Actinomycetota</taxon>
        <taxon>Actinomycetes</taxon>
        <taxon>Propionibacteriales</taxon>
        <taxon>Nocardioidaceae</taxon>
        <taxon>environmental samples</taxon>
    </lineage>
</organism>
<dbReference type="SUPFAM" id="SSF52540">
    <property type="entry name" value="P-loop containing nucleoside triphosphate hydrolases"/>
    <property type="match status" value="1"/>
</dbReference>
<gene>
    <name evidence="8" type="ORF">AVDCRST_MAG47-1420</name>
</gene>
<dbReference type="InterPro" id="IPR047641">
    <property type="entry name" value="ABC_transpr_MalK/UgpC-like"/>
</dbReference>
<keyword evidence="1" id="KW-0813">Transport</keyword>
<dbReference type="Gene3D" id="2.40.50.140">
    <property type="entry name" value="Nucleic acid-binding proteins"/>
    <property type="match status" value="1"/>
</dbReference>
<keyword evidence="2" id="KW-1003">Cell membrane</keyword>
<feature type="domain" description="ABC transporter" evidence="7">
    <location>
        <begin position="3"/>
        <end position="233"/>
    </location>
</feature>
<keyword evidence="5" id="KW-1278">Translocase</keyword>
<dbReference type="SUPFAM" id="SSF50331">
    <property type="entry name" value="MOP-like"/>
    <property type="match status" value="1"/>
</dbReference>
<dbReference type="GO" id="GO:0140359">
    <property type="term" value="F:ABC-type transporter activity"/>
    <property type="evidence" value="ECO:0007669"/>
    <property type="project" value="UniProtKB-ARBA"/>
</dbReference>
<sequence length="339" mass="36414">MTLRFERVSKSYGDVEALVDLELTVADGELLAVVGPSGCGKSTALRVLAGLETPSSGRVLIGDRDITGLPPHRRDVAMVFQDLALFPHLTARQNIAFGPRVRREASDEAVRRTAAVAERLGIDGLLDRYPDQLSGGQRQRVALARAMVRAPTAYLMDEPLSDLDAQLRATARTEIVELHRSIGAITVYVTHDQAEAMTMGDRIAVLAEGRLQQVGTPAQVYDEPANLFVAGFLGSPPMNLVPGGGVLGGEPGTVVGVRPEDLHLDPSSTGDVPAGRIEAEVGVVESLGSETVLLVRCRDATRLAVRTVPRSPYRPGDRVVLAVDESRRHVFHEAGDRSR</sequence>
<dbReference type="SMART" id="SM00382">
    <property type="entry name" value="AAA"/>
    <property type="match status" value="1"/>
</dbReference>
<dbReference type="PANTHER" id="PTHR43875:SF15">
    <property type="entry name" value="TREHALOSE IMPORT ATP-BINDING PROTEIN SUGC"/>
    <property type="match status" value="1"/>
</dbReference>
<dbReference type="EMBL" id="CADCUK010000102">
    <property type="protein sequence ID" value="CAA9373014.1"/>
    <property type="molecule type" value="Genomic_DNA"/>
</dbReference>
<protein>
    <submittedName>
        <fullName evidence="8">N-Acetyl-D-glucosamine ABC transport system, ATP-binding protein</fullName>
    </submittedName>
</protein>
<evidence type="ECO:0000256" key="1">
    <source>
        <dbReference type="ARBA" id="ARBA00022448"/>
    </source>
</evidence>
<dbReference type="Gene3D" id="3.40.50.300">
    <property type="entry name" value="P-loop containing nucleotide triphosphate hydrolases"/>
    <property type="match status" value="1"/>
</dbReference>
<keyword evidence="3" id="KW-0547">Nucleotide-binding</keyword>
<dbReference type="InterPro" id="IPR013611">
    <property type="entry name" value="Transp-assoc_OB_typ2"/>
</dbReference>
<proteinExistence type="predicted"/>
<dbReference type="InterPro" id="IPR017871">
    <property type="entry name" value="ABC_transporter-like_CS"/>
</dbReference>
<evidence type="ECO:0000313" key="8">
    <source>
        <dbReference type="EMBL" id="CAA9373014.1"/>
    </source>
</evidence>
<reference evidence="8" key="1">
    <citation type="submission" date="2020-02" db="EMBL/GenBank/DDBJ databases">
        <authorList>
            <person name="Meier V. D."/>
        </authorList>
    </citation>
    <scope>NUCLEOTIDE SEQUENCE</scope>
    <source>
        <strain evidence="8">AVDCRST_MAG47</strain>
    </source>
</reference>
<dbReference type="InterPro" id="IPR012340">
    <property type="entry name" value="NA-bd_OB-fold"/>
</dbReference>
<dbReference type="PROSITE" id="PS50893">
    <property type="entry name" value="ABC_TRANSPORTER_2"/>
    <property type="match status" value="1"/>
</dbReference>
<dbReference type="Pfam" id="PF08402">
    <property type="entry name" value="TOBE_2"/>
    <property type="match status" value="1"/>
</dbReference>